<reference evidence="1" key="2">
    <citation type="journal article" date="2015" name="Fish Shellfish Immunol.">
        <title>Early steps in the European eel (Anguilla anguilla)-Vibrio vulnificus interaction in the gills: Role of the RtxA13 toxin.</title>
        <authorList>
            <person name="Callol A."/>
            <person name="Pajuelo D."/>
            <person name="Ebbesson L."/>
            <person name="Teles M."/>
            <person name="MacKenzie S."/>
            <person name="Amaro C."/>
        </authorList>
    </citation>
    <scope>NUCLEOTIDE SEQUENCE</scope>
</reference>
<reference evidence="1" key="1">
    <citation type="submission" date="2014-11" db="EMBL/GenBank/DDBJ databases">
        <authorList>
            <person name="Amaro Gonzalez C."/>
        </authorList>
    </citation>
    <scope>NUCLEOTIDE SEQUENCE</scope>
</reference>
<evidence type="ECO:0000313" key="1">
    <source>
        <dbReference type="EMBL" id="JAH87721.1"/>
    </source>
</evidence>
<name>A0A0E9WBM0_ANGAN</name>
<proteinExistence type="predicted"/>
<protein>
    <submittedName>
        <fullName evidence="1">Uncharacterized protein</fullName>
    </submittedName>
</protein>
<dbReference type="EMBL" id="GBXM01020856">
    <property type="protein sequence ID" value="JAH87721.1"/>
    <property type="molecule type" value="Transcribed_RNA"/>
</dbReference>
<organism evidence="1">
    <name type="scientific">Anguilla anguilla</name>
    <name type="common">European freshwater eel</name>
    <name type="synonym">Muraena anguilla</name>
    <dbReference type="NCBI Taxonomy" id="7936"/>
    <lineage>
        <taxon>Eukaryota</taxon>
        <taxon>Metazoa</taxon>
        <taxon>Chordata</taxon>
        <taxon>Craniata</taxon>
        <taxon>Vertebrata</taxon>
        <taxon>Euteleostomi</taxon>
        <taxon>Actinopterygii</taxon>
        <taxon>Neopterygii</taxon>
        <taxon>Teleostei</taxon>
        <taxon>Anguilliformes</taxon>
        <taxon>Anguillidae</taxon>
        <taxon>Anguilla</taxon>
    </lineage>
</organism>
<dbReference type="AlphaFoldDB" id="A0A0E9WBM0"/>
<sequence length="35" mass="4053">MIVKQCVKFVLCEFVRTTINVQVVQNLFSVTKCSF</sequence>
<accession>A0A0E9WBM0</accession>